<dbReference type="InterPro" id="IPR010663">
    <property type="entry name" value="Znf_FPG/IleRS"/>
</dbReference>
<comment type="subcellular location">
    <subcellularLocation>
        <location evidence="12">Cytoplasm</location>
    </subcellularLocation>
</comment>
<evidence type="ECO:0000259" key="15">
    <source>
        <dbReference type="Pfam" id="PF08264"/>
    </source>
</evidence>
<dbReference type="PROSITE" id="PS00178">
    <property type="entry name" value="AA_TRNA_LIGASE_I"/>
    <property type="match status" value="1"/>
</dbReference>
<dbReference type="SUPFAM" id="SSF50677">
    <property type="entry name" value="ValRS/IleRS/LeuRS editing domain"/>
    <property type="match status" value="1"/>
</dbReference>
<dbReference type="FunFam" id="3.40.50.620:FF:000042">
    <property type="entry name" value="Isoleucine--tRNA ligase"/>
    <property type="match status" value="1"/>
</dbReference>
<dbReference type="Pfam" id="PF00133">
    <property type="entry name" value="tRNA-synt_1"/>
    <property type="match status" value="1"/>
</dbReference>
<evidence type="ECO:0000256" key="3">
    <source>
        <dbReference type="ARBA" id="ARBA00022598"/>
    </source>
</evidence>
<keyword evidence="9 12" id="KW-0030">Aminoacyl-tRNA synthetase</keyword>
<evidence type="ECO:0000256" key="1">
    <source>
        <dbReference type="ARBA" id="ARBA00006887"/>
    </source>
</evidence>
<keyword evidence="17" id="KW-1185">Reference proteome</keyword>
<dbReference type="GO" id="GO:0000049">
    <property type="term" value="F:tRNA binding"/>
    <property type="evidence" value="ECO:0007669"/>
    <property type="project" value="InterPro"/>
</dbReference>
<dbReference type="NCBIfam" id="TIGR00392">
    <property type="entry name" value="ileS"/>
    <property type="match status" value="1"/>
</dbReference>
<evidence type="ECO:0000256" key="5">
    <source>
        <dbReference type="ARBA" id="ARBA00022741"/>
    </source>
</evidence>
<organism evidence="16 17">
    <name type="scientific">Frigidibacter albus</name>
    <dbReference type="NCBI Taxonomy" id="1465486"/>
    <lineage>
        <taxon>Bacteria</taxon>
        <taxon>Pseudomonadati</taxon>
        <taxon>Pseudomonadota</taxon>
        <taxon>Alphaproteobacteria</taxon>
        <taxon>Rhodobacterales</taxon>
        <taxon>Paracoccaceae</taxon>
        <taxon>Frigidibacter</taxon>
    </lineage>
</organism>
<comment type="function">
    <text evidence="10 12">Catalyzes the attachment of isoleucine to tRNA(Ile). As IleRS can inadvertently accommodate and process structurally similar amino acids such as valine, to avoid such errors it has two additional distinct tRNA(Ile)-dependent editing activities. One activity is designated as 'pretransfer' editing and involves the hydrolysis of activated Val-AMP. The other activity is designated 'posttransfer' editing and involves deacylation of mischarged Val-tRNA(Ile).</text>
</comment>
<dbReference type="InterPro" id="IPR002301">
    <property type="entry name" value="Ile-tRNA-ligase"/>
</dbReference>
<dbReference type="GO" id="GO:0006428">
    <property type="term" value="P:isoleucyl-tRNA aminoacylation"/>
    <property type="evidence" value="ECO:0007669"/>
    <property type="project" value="UniProtKB-UniRule"/>
</dbReference>
<comment type="domain">
    <text evidence="12">IleRS has two distinct active sites: one for aminoacylation and one for editing. The misactivated valine is translocated from the active site to the editing site, which sterically excludes the correctly activated isoleucine. The single editing site contains two valyl binding pockets, one specific for each substrate (Val-AMP or Val-tRNA(Ile)).</text>
</comment>
<dbReference type="InterPro" id="IPR009008">
    <property type="entry name" value="Val/Leu/Ile-tRNA-synth_edit"/>
</dbReference>
<evidence type="ECO:0000259" key="13">
    <source>
        <dbReference type="Pfam" id="PF00133"/>
    </source>
</evidence>
<feature type="binding site" evidence="12">
    <location>
        <position position="1010"/>
    </location>
    <ligand>
        <name>Zn(2+)</name>
        <dbReference type="ChEBI" id="CHEBI:29105"/>
    </ligand>
</feature>
<gene>
    <name evidence="12" type="primary">ileS</name>
    <name evidence="16" type="ORF">GS660_09895</name>
</gene>
<proteinExistence type="inferred from homology"/>
<dbReference type="Proteomes" id="UP000477083">
    <property type="component" value="Unassembled WGS sequence"/>
</dbReference>
<dbReference type="SUPFAM" id="SSF52374">
    <property type="entry name" value="Nucleotidylyl transferase"/>
    <property type="match status" value="1"/>
</dbReference>
<evidence type="ECO:0000256" key="12">
    <source>
        <dbReference type="HAMAP-Rule" id="MF_02002"/>
    </source>
</evidence>
<accession>A0A6L8VI64</accession>
<name>A0A6L8VI64_9RHOB</name>
<dbReference type="InterPro" id="IPR023585">
    <property type="entry name" value="Ile-tRNA-ligase_type1"/>
</dbReference>
<feature type="binding site" evidence="12">
    <location>
        <position position="991"/>
    </location>
    <ligand>
        <name>Zn(2+)</name>
        <dbReference type="ChEBI" id="CHEBI:29105"/>
    </ligand>
</feature>
<dbReference type="Pfam" id="PF08264">
    <property type="entry name" value="Anticodon_1"/>
    <property type="match status" value="1"/>
</dbReference>
<keyword evidence="7 12" id="KW-0067">ATP-binding</keyword>
<dbReference type="HAMAP" id="MF_02002">
    <property type="entry name" value="Ile_tRNA_synth_type1"/>
    <property type="match status" value="1"/>
</dbReference>
<dbReference type="InterPro" id="IPR013155">
    <property type="entry name" value="M/V/L/I-tRNA-synth_anticd-bd"/>
</dbReference>
<dbReference type="PANTHER" id="PTHR42765">
    <property type="entry name" value="SOLEUCYL-TRNA SYNTHETASE"/>
    <property type="match status" value="1"/>
</dbReference>
<evidence type="ECO:0000256" key="9">
    <source>
        <dbReference type="ARBA" id="ARBA00023146"/>
    </source>
</evidence>
<dbReference type="AlphaFoldDB" id="A0A6L8VI64"/>
<comment type="caution">
    <text evidence="16">The sequence shown here is derived from an EMBL/GenBank/DDBJ whole genome shotgun (WGS) entry which is preliminary data.</text>
</comment>
<evidence type="ECO:0000256" key="4">
    <source>
        <dbReference type="ARBA" id="ARBA00022723"/>
    </source>
</evidence>
<evidence type="ECO:0000256" key="8">
    <source>
        <dbReference type="ARBA" id="ARBA00022917"/>
    </source>
</evidence>
<dbReference type="InterPro" id="IPR033708">
    <property type="entry name" value="Anticodon_Ile_BEm"/>
</dbReference>
<feature type="binding site" evidence="12">
    <location>
        <position position="697"/>
    </location>
    <ligand>
        <name>ATP</name>
        <dbReference type="ChEBI" id="CHEBI:30616"/>
    </ligand>
</feature>
<dbReference type="CDD" id="cd07960">
    <property type="entry name" value="Anticodon_Ia_Ile_BEm"/>
    <property type="match status" value="1"/>
</dbReference>
<keyword evidence="6 12" id="KW-0862">Zinc</keyword>
<dbReference type="Gene3D" id="3.90.740.10">
    <property type="entry name" value="Valyl/Leucyl/Isoleucyl-tRNA synthetase, editing domain"/>
    <property type="match status" value="1"/>
</dbReference>
<comment type="similarity">
    <text evidence="1 12">Belongs to the class-I aminoacyl-tRNA synthetase family. IleS type 1 subfamily.</text>
</comment>
<feature type="domain" description="Aminoacyl-tRNA synthetase class Ia" evidence="13">
    <location>
        <begin position="39"/>
        <end position="732"/>
    </location>
</feature>
<dbReference type="GO" id="GO:0002161">
    <property type="term" value="F:aminoacyl-tRNA deacylase activity"/>
    <property type="evidence" value="ECO:0007669"/>
    <property type="project" value="InterPro"/>
</dbReference>
<dbReference type="SUPFAM" id="SSF47323">
    <property type="entry name" value="Anticodon-binding domain of a subclass of class I aminoacyl-tRNA synthetases"/>
    <property type="match status" value="1"/>
</dbReference>
<evidence type="ECO:0000259" key="14">
    <source>
        <dbReference type="Pfam" id="PF06827"/>
    </source>
</evidence>
<dbReference type="EC" id="6.1.1.5" evidence="12"/>
<dbReference type="InterPro" id="IPR014729">
    <property type="entry name" value="Rossmann-like_a/b/a_fold"/>
</dbReference>
<feature type="short sequence motif" description="'KMSKS' region" evidence="12">
    <location>
        <begin position="694"/>
        <end position="698"/>
    </location>
</feature>
<evidence type="ECO:0000256" key="7">
    <source>
        <dbReference type="ARBA" id="ARBA00022840"/>
    </source>
</evidence>
<feature type="domain" description="Methionyl/Valyl/Leucyl/Isoleucyl-tRNA synthetase anticodon-binding" evidence="15">
    <location>
        <begin position="776"/>
        <end position="927"/>
    </location>
</feature>
<dbReference type="Pfam" id="PF06827">
    <property type="entry name" value="zf-FPG_IleRS"/>
    <property type="match status" value="1"/>
</dbReference>
<dbReference type="EMBL" id="WWNR01000005">
    <property type="protein sequence ID" value="MZQ89401.1"/>
    <property type="molecule type" value="Genomic_DNA"/>
</dbReference>
<reference evidence="16 17" key="1">
    <citation type="submission" date="2020-01" db="EMBL/GenBank/DDBJ databases">
        <title>Frigidibacter albus SP32T (=CGMCC 1.13995T).</title>
        <authorList>
            <person name="Liao X."/>
        </authorList>
    </citation>
    <scope>NUCLEOTIDE SEQUENCE [LARGE SCALE GENOMIC DNA]</scope>
    <source>
        <strain evidence="16 17">SP32</strain>
    </source>
</reference>
<evidence type="ECO:0000256" key="2">
    <source>
        <dbReference type="ARBA" id="ARBA00022490"/>
    </source>
</evidence>
<dbReference type="InterPro" id="IPR050081">
    <property type="entry name" value="Ile-tRNA_ligase"/>
</dbReference>
<keyword evidence="2 12" id="KW-0963">Cytoplasm</keyword>
<evidence type="ECO:0000313" key="17">
    <source>
        <dbReference type="Proteomes" id="UP000477083"/>
    </source>
</evidence>
<dbReference type="PRINTS" id="PR00984">
    <property type="entry name" value="TRNASYNTHILE"/>
</dbReference>
<dbReference type="RefSeq" id="WP_161345925.1">
    <property type="nucleotide sequence ID" value="NZ_BMGW01000005.1"/>
</dbReference>
<dbReference type="InterPro" id="IPR001412">
    <property type="entry name" value="aa-tRNA-synth_I_CS"/>
</dbReference>
<dbReference type="GO" id="GO:0005829">
    <property type="term" value="C:cytosol"/>
    <property type="evidence" value="ECO:0007669"/>
    <property type="project" value="TreeGrafter"/>
</dbReference>
<dbReference type="InterPro" id="IPR002300">
    <property type="entry name" value="aa-tRNA-synth_Ia"/>
</dbReference>
<dbReference type="OrthoDB" id="9810365at2"/>
<keyword evidence="3 12" id="KW-0436">Ligase</keyword>
<comment type="catalytic activity">
    <reaction evidence="11 12">
        <text>tRNA(Ile) + L-isoleucine + ATP = L-isoleucyl-tRNA(Ile) + AMP + diphosphate</text>
        <dbReference type="Rhea" id="RHEA:11060"/>
        <dbReference type="Rhea" id="RHEA-COMP:9666"/>
        <dbReference type="Rhea" id="RHEA-COMP:9695"/>
        <dbReference type="ChEBI" id="CHEBI:30616"/>
        <dbReference type="ChEBI" id="CHEBI:33019"/>
        <dbReference type="ChEBI" id="CHEBI:58045"/>
        <dbReference type="ChEBI" id="CHEBI:78442"/>
        <dbReference type="ChEBI" id="CHEBI:78528"/>
        <dbReference type="ChEBI" id="CHEBI:456215"/>
        <dbReference type="EC" id="6.1.1.5"/>
    </reaction>
</comment>
<evidence type="ECO:0000256" key="10">
    <source>
        <dbReference type="ARBA" id="ARBA00025217"/>
    </source>
</evidence>
<keyword evidence="5 12" id="KW-0547">Nucleotide-binding</keyword>
<comment type="cofactor">
    <cofactor evidence="12">
        <name>Zn(2+)</name>
        <dbReference type="ChEBI" id="CHEBI:29105"/>
    </cofactor>
    <text evidence="12">Binds 1 zinc ion per subunit.</text>
</comment>
<keyword evidence="8 12" id="KW-0648">Protein biosynthesis</keyword>
<feature type="domain" description="Zinc finger FPG/IleRS-type" evidence="14">
    <location>
        <begin position="985"/>
        <end position="1011"/>
    </location>
</feature>
<dbReference type="Gene3D" id="3.40.50.620">
    <property type="entry name" value="HUPs"/>
    <property type="match status" value="2"/>
</dbReference>
<feature type="short sequence motif" description="'HIGH' region" evidence="12">
    <location>
        <begin position="73"/>
        <end position="83"/>
    </location>
</feature>
<dbReference type="GO" id="GO:0004822">
    <property type="term" value="F:isoleucine-tRNA ligase activity"/>
    <property type="evidence" value="ECO:0007669"/>
    <property type="project" value="UniProtKB-UniRule"/>
</dbReference>
<evidence type="ECO:0000256" key="11">
    <source>
        <dbReference type="ARBA" id="ARBA00048359"/>
    </source>
</evidence>
<dbReference type="PANTHER" id="PTHR42765:SF1">
    <property type="entry name" value="ISOLEUCINE--TRNA LIGASE, MITOCHONDRIAL"/>
    <property type="match status" value="1"/>
</dbReference>
<evidence type="ECO:0000256" key="6">
    <source>
        <dbReference type="ARBA" id="ARBA00022833"/>
    </source>
</evidence>
<feature type="binding site" evidence="12">
    <location>
        <position position="653"/>
    </location>
    <ligand>
        <name>L-isoleucyl-5'-AMP</name>
        <dbReference type="ChEBI" id="CHEBI:178002"/>
    </ligand>
</feature>
<protein>
    <recommendedName>
        <fullName evidence="12">Isoleucine--tRNA ligase</fullName>
        <ecNumber evidence="12">6.1.1.5</ecNumber>
    </recommendedName>
    <alternativeName>
        <fullName evidence="12">Isoleucyl-tRNA synthetase</fullName>
        <shortName evidence="12">IleRS</shortName>
    </alternativeName>
</protein>
<keyword evidence="4 12" id="KW-0479">Metal-binding</keyword>
<dbReference type="GO" id="GO:0008270">
    <property type="term" value="F:zinc ion binding"/>
    <property type="evidence" value="ECO:0007669"/>
    <property type="project" value="UniProtKB-UniRule"/>
</dbReference>
<dbReference type="GO" id="GO:0005524">
    <property type="term" value="F:ATP binding"/>
    <property type="evidence" value="ECO:0007669"/>
    <property type="project" value="UniProtKB-UniRule"/>
</dbReference>
<dbReference type="Gene3D" id="1.10.730.20">
    <property type="match status" value="1"/>
</dbReference>
<sequence>MCAETVDPTADTVDYRDTVFLPETPFPMRAGLPAREPGWLERWEKIGVYDRLREKAARQEGGRTPFTLHDGPPYANGHLHIGHALNKTIKDMIVRSHQMMGFDARYVPGWDCHGLPIEWKIEEQYRAKGLDKDDVDVVAFRQECRKFAEGWVDIQREEFKRLGITGNWADPYLTMDFHAEAVIAEEFMKFLMNGSLYQGSKPVMWSPVEKTALAEAEVEYHDLTSHTVWVRFPISFLRTVERSKAINESKRRAQEVAPNFELIGYEKDEYDAEEHPLLEGASVLIWTTTPWTIPSNRAIAYSHSIPYGMYEIEEVSEGSNAVVGERVVLADELVKTVFPNSGVTKSKRLEAINPHHLVCKHPYAILDPLWDENKQERLSNLRPLLPGDHVTDEAGTGFVHTAPSHGDDDYQMGLKFGLPMTYDVEADGSYRADLPLFGGQAILTAEGKEGPANVSNIKALHGAGALFAKGKIKHSYPHSWRSKAPLIYRNTPQWFVAIDKSLEDGMGQYGETIRARALKSIEDLVKFTPPSGRNRLHAMMDSRPDWVLSRQRAWGVPLTCFTKRGAKPTDADFLLRDPAVNARIAAAFEADGADVWYVPGFKDRMLDGLHDPDAYEQIFDVLDVWFDSGSTHAFVLRDRADGTADGIADVYMEGTDQHRGWFHSSLLQACGTKGRAPYRGVVTHGFTLDEKGMKMSKSLGNTIVPAEIVKDYGADILRLWVAQADYTADQRIGKEILKGTADSYRRLRNTMRFLLGNLEGFTEAERVAPADMPELERWVLHRLAELDHVVRKGYREYDFQGVFQTLFTFCTVDLSAVYFDIRKDALYCDPAGSLRRRAARSTLDLLFHRLTTWLAPILVFTMEEVWLCRFPGEESSLHLQDMPETPADWRDEPLAAKWEALRRVRRVVTAALEVQRTAKEIGASLEAAPVVHVEDAAALAALKSVDFAEICITSGMVLTGDPAPTEAFRLPEVPGVGVVFELAEGEKCQRCWQILPDVGSHSHAHTCARCDAALTGMGK</sequence>
<dbReference type="InterPro" id="IPR009080">
    <property type="entry name" value="tRNAsynth_Ia_anticodon-bd"/>
</dbReference>
<comment type="subunit">
    <text evidence="12">Monomer.</text>
</comment>
<feature type="binding site" evidence="12">
    <location>
        <position position="1007"/>
    </location>
    <ligand>
        <name>Zn(2+)</name>
        <dbReference type="ChEBI" id="CHEBI:29105"/>
    </ligand>
</feature>
<feature type="binding site" evidence="12">
    <location>
        <position position="988"/>
    </location>
    <ligand>
        <name>Zn(2+)</name>
        <dbReference type="ChEBI" id="CHEBI:29105"/>
    </ligand>
</feature>
<evidence type="ECO:0000313" key="16">
    <source>
        <dbReference type="EMBL" id="MZQ89401.1"/>
    </source>
</evidence>